<comment type="caution">
    <text evidence="1">The sequence shown here is derived from an EMBL/GenBank/DDBJ whole genome shotgun (WGS) entry which is preliminary data.</text>
</comment>
<sequence length="130" mass="15541">MNSLSQSINIEKQLADKKDKYVEIFKLHYPDNQITEKSYDITLIRVLIMYFLYQEKKVNKIKGANFETIASFFEVRHTTVVRAVEKVNSYIQTLEDERFKSKIGTVKHLKDFNLYYYIFQNIFLNYKCSA</sequence>
<evidence type="ECO:0000313" key="1">
    <source>
        <dbReference type="EMBL" id="PWN60037.1"/>
    </source>
</evidence>
<dbReference type="SUPFAM" id="SSF48295">
    <property type="entry name" value="TrpR-like"/>
    <property type="match status" value="1"/>
</dbReference>
<reference evidence="1" key="1">
    <citation type="submission" date="2018-04" db="EMBL/GenBank/DDBJ databases">
        <title>Draft Genome Sequences of Chryseobacterium lactis NCTC11390T isolated from milk, Chryseobacterium oncorhynchi 701B-08T from rainbow trout, and Chryseobacterium viscerum 687B-08T from diseased fish.</title>
        <authorList>
            <person name="Jeong J.-J."/>
            <person name="Lee Y.J."/>
            <person name="Pathiraja D."/>
            <person name="Park B."/>
            <person name="Choi I.-G."/>
            <person name="Kim K.D."/>
        </authorList>
    </citation>
    <scope>NUCLEOTIDE SEQUENCE [LARGE SCALE GENOMIC DNA]</scope>
    <source>
        <strain evidence="1">701B-08</strain>
    </source>
</reference>
<dbReference type="AlphaFoldDB" id="A0A316WF77"/>
<protein>
    <recommendedName>
        <fullName evidence="3">Chromosomal replication initiator DnaA C-terminal domain-containing protein</fullName>
    </recommendedName>
</protein>
<dbReference type="Proteomes" id="UP000236182">
    <property type="component" value="Unassembled WGS sequence"/>
</dbReference>
<dbReference type="InterPro" id="IPR010921">
    <property type="entry name" value="Trp_repressor/repl_initiator"/>
</dbReference>
<accession>A0A316WF77</accession>
<name>A0A316WF77_9FLAO</name>
<dbReference type="GO" id="GO:0043565">
    <property type="term" value="F:sequence-specific DNA binding"/>
    <property type="evidence" value="ECO:0007669"/>
    <property type="project" value="InterPro"/>
</dbReference>
<evidence type="ECO:0000313" key="2">
    <source>
        <dbReference type="Proteomes" id="UP000236182"/>
    </source>
</evidence>
<organism evidence="1 2">
    <name type="scientific">Chryseobacterium oncorhynchi</name>
    <dbReference type="NCBI Taxonomy" id="741074"/>
    <lineage>
        <taxon>Bacteria</taxon>
        <taxon>Pseudomonadati</taxon>
        <taxon>Bacteroidota</taxon>
        <taxon>Flavobacteriia</taxon>
        <taxon>Flavobacteriales</taxon>
        <taxon>Weeksellaceae</taxon>
        <taxon>Chryseobacterium group</taxon>
        <taxon>Chryseobacterium</taxon>
    </lineage>
</organism>
<keyword evidence="2" id="KW-1185">Reference proteome</keyword>
<gene>
    <name evidence="1" type="ORF">C1638_020945</name>
</gene>
<dbReference type="EMBL" id="PPEI02000009">
    <property type="protein sequence ID" value="PWN60037.1"/>
    <property type="molecule type" value="Genomic_DNA"/>
</dbReference>
<dbReference type="Gene3D" id="1.10.1750.10">
    <property type="match status" value="1"/>
</dbReference>
<proteinExistence type="predicted"/>
<evidence type="ECO:0008006" key="3">
    <source>
        <dbReference type="Google" id="ProtNLM"/>
    </source>
</evidence>
<dbReference type="RefSeq" id="WP_109623882.1">
    <property type="nucleotide sequence ID" value="NZ_PPEI02000009.1"/>
</dbReference>